<evidence type="ECO:0000256" key="5">
    <source>
        <dbReference type="ARBA" id="ARBA00023163"/>
    </source>
</evidence>
<dbReference type="AlphaFoldDB" id="A0A6J7HLM6"/>
<dbReference type="CDD" id="cd19935">
    <property type="entry name" value="REC_OmpR_CusR-like"/>
    <property type="match status" value="1"/>
</dbReference>
<organism evidence="12">
    <name type="scientific">freshwater metagenome</name>
    <dbReference type="NCBI Taxonomy" id="449393"/>
    <lineage>
        <taxon>unclassified sequences</taxon>
        <taxon>metagenomes</taxon>
        <taxon>ecological metagenomes</taxon>
    </lineage>
</organism>
<dbReference type="EMBL" id="CAFBIY010000136">
    <property type="protein sequence ID" value="CAB4852517.1"/>
    <property type="molecule type" value="Genomic_DNA"/>
</dbReference>
<dbReference type="InterPro" id="IPR016032">
    <property type="entry name" value="Sig_transdc_resp-reg_C-effctor"/>
</dbReference>
<name>A0A6J7HLM6_9ZZZZ</name>
<feature type="domain" description="Response regulatory" evidence="6">
    <location>
        <begin position="2"/>
        <end position="116"/>
    </location>
</feature>
<dbReference type="GO" id="GO:0000156">
    <property type="term" value="F:phosphorelay response regulator activity"/>
    <property type="evidence" value="ECO:0007669"/>
    <property type="project" value="TreeGrafter"/>
</dbReference>
<reference evidence="12" key="1">
    <citation type="submission" date="2020-05" db="EMBL/GenBank/DDBJ databases">
        <authorList>
            <person name="Chiriac C."/>
            <person name="Salcher M."/>
            <person name="Ghai R."/>
            <person name="Kavagutti S V."/>
        </authorList>
    </citation>
    <scope>NUCLEOTIDE SEQUENCE</scope>
</reference>
<evidence type="ECO:0000313" key="11">
    <source>
        <dbReference type="EMBL" id="CAB4852517.1"/>
    </source>
</evidence>
<dbReference type="FunFam" id="3.40.50.2300:FF:000001">
    <property type="entry name" value="DNA-binding response regulator PhoB"/>
    <property type="match status" value="1"/>
</dbReference>
<accession>A0A6J7HLM6</accession>
<evidence type="ECO:0000256" key="2">
    <source>
        <dbReference type="ARBA" id="ARBA00023012"/>
    </source>
</evidence>
<dbReference type="InterPro" id="IPR011006">
    <property type="entry name" value="CheY-like_superfamily"/>
</dbReference>
<keyword evidence="4" id="KW-0238">DNA-binding</keyword>
<dbReference type="CDD" id="cd00383">
    <property type="entry name" value="trans_reg_C"/>
    <property type="match status" value="1"/>
</dbReference>
<dbReference type="InterPro" id="IPR001789">
    <property type="entry name" value="Sig_transdc_resp-reg_receiver"/>
</dbReference>
<dbReference type="SMART" id="SM00448">
    <property type="entry name" value="REC"/>
    <property type="match status" value="1"/>
</dbReference>
<dbReference type="PROSITE" id="PS50110">
    <property type="entry name" value="RESPONSE_REGULATORY"/>
    <property type="match status" value="1"/>
</dbReference>
<evidence type="ECO:0000313" key="8">
    <source>
        <dbReference type="EMBL" id="CAB4363136.1"/>
    </source>
</evidence>
<dbReference type="InterPro" id="IPR036388">
    <property type="entry name" value="WH-like_DNA-bd_sf"/>
</dbReference>
<evidence type="ECO:0000259" key="6">
    <source>
        <dbReference type="PROSITE" id="PS50110"/>
    </source>
</evidence>
<evidence type="ECO:0000313" key="10">
    <source>
        <dbReference type="EMBL" id="CAB4822464.1"/>
    </source>
</evidence>
<evidence type="ECO:0000256" key="4">
    <source>
        <dbReference type="ARBA" id="ARBA00023125"/>
    </source>
</evidence>
<feature type="domain" description="OmpR/PhoB-type" evidence="7">
    <location>
        <begin position="124"/>
        <end position="218"/>
    </location>
</feature>
<dbReference type="SMART" id="SM00862">
    <property type="entry name" value="Trans_reg_C"/>
    <property type="match status" value="1"/>
</dbReference>
<keyword evidence="3" id="KW-0805">Transcription regulation</keyword>
<dbReference type="InterPro" id="IPR039420">
    <property type="entry name" value="WalR-like"/>
</dbReference>
<keyword evidence="5" id="KW-0804">Transcription</keyword>
<dbReference type="Gene3D" id="1.10.10.10">
    <property type="entry name" value="Winged helix-like DNA-binding domain superfamily/Winged helix DNA-binding domain"/>
    <property type="match status" value="1"/>
</dbReference>
<dbReference type="PANTHER" id="PTHR48111">
    <property type="entry name" value="REGULATOR OF RPOS"/>
    <property type="match status" value="1"/>
</dbReference>
<dbReference type="InterPro" id="IPR001867">
    <property type="entry name" value="OmpR/PhoB-type_DNA-bd"/>
</dbReference>
<dbReference type="EMBL" id="CAFBOL010000133">
    <property type="protein sequence ID" value="CAB5015831.1"/>
    <property type="molecule type" value="Genomic_DNA"/>
</dbReference>
<keyword evidence="2" id="KW-0902">Two-component regulatory system</keyword>
<evidence type="ECO:0000313" key="13">
    <source>
        <dbReference type="EMBL" id="CAB5015831.1"/>
    </source>
</evidence>
<dbReference type="Gene3D" id="3.40.50.2300">
    <property type="match status" value="1"/>
</dbReference>
<dbReference type="SUPFAM" id="SSF46894">
    <property type="entry name" value="C-terminal effector domain of the bipartite response regulators"/>
    <property type="match status" value="1"/>
</dbReference>
<dbReference type="Pfam" id="PF00072">
    <property type="entry name" value="Response_reg"/>
    <property type="match status" value="1"/>
</dbReference>
<dbReference type="EMBL" id="CAFBMT010000004">
    <property type="protein sequence ID" value="CAB4921911.1"/>
    <property type="molecule type" value="Genomic_DNA"/>
</dbReference>
<dbReference type="EMBL" id="CAFAAV010000107">
    <property type="protein sequence ID" value="CAB4822464.1"/>
    <property type="molecule type" value="Genomic_DNA"/>
</dbReference>
<evidence type="ECO:0000259" key="7">
    <source>
        <dbReference type="PROSITE" id="PS51755"/>
    </source>
</evidence>
<dbReference type="EMBL" id="CAESGF010000004">
    <property type="protein sequence ID" value="CAB4363136.1"/>
    <property type="molecule type" value="Genomic_DNA"/>
</dbReference>
<dbReference type="EMBL" id="CAEZYF010000007">
    <property type="protein sequence ID" value="CAB4721042.1"/>
    <property type="molecule type" value="Genomic_DNA"/>
</dbReference>
<keyword evidence="1" id="KW-0597">Phosphoprotein</keyword>
<dbReference type="GO" id="GO:0032993">
    <property type="term" value="C:protein-DNA complex"/>
    <property type="evidence" value="ECO:0007669"/>
    <property type="project" value="TreeGrafter"/>
</dbReference>
<dbReference type="GO" id="GO:0005829">
    <property type="term" value="C:cytosol"/>
    <property type="evidence" value="ECO:0007669"/>
    <property type="project" value="TreeGrafter"/>
</dbReference>
<proteinExistence type="predicted"/>
<evidence type="ECO:0000256" key="1">
    <source>
        <dbReference type="ARBA" id="ARBA00022553"/>
    </source>
</evidence>
<dbReference type="PANTHER" id="PTHR48111:SF36">
    <property type="entry name" value="TRANSCRIPTIONAL REGULATORY PROTEIN CUTR"/>
    <property type="match status" value="1"/>
</dbReference>
<dbReference type="SUPFAM" id="SSF52172">
    <property type="entry name" value="CheY-like"/>
    <property type="match status" value="1"/>
</dbReference>
<dbReference type="GO" id="GO:0006355">
    <property type="term" value="P:regulation of DNA-templated transcription"/>
    <property type="evidence" value="ECO:0007669"/>
    <property type="project" value="InterPro"/>
</dbReference>
<dbReference type="GO" id="GO:0000976">
    <property type="term" value="F:transcription cis-regulatory region binding"/>
    <property type="evidence" value="ECO:0007669"/>
    <property type="project" value="TreeGrafter"/>
</dbReference>
<dbReference type="Pfam" id="PF00486">
    <property type="entry name" value="Trans_reg_C"/>
    <property type="match status" value="1"/>
</dbReference>
<dbReference type="PROSITE" id="PS51755">
    <property type="entry name" value="OMPR_PHOB"/>
    <property type="match status" value="1"/>
</dbReference>
<evidence type="ECO:0000313" key="12">
    <source>
        <dbReference type="EMBL" id="CAB4921911.1"/>
    </source>
</evidence>
<protein>
    <submittedName>
        <fullName evidence="12">Unannotated protein</fullName>
    </submittedName>
</protein>
<evidence type="ECO:0000256" key="3">
    <source>
        <dbReference type="ARBA" id="ARBA00023015"/>
    </source>
</evidence>
<evidence type="ECO:0000313" key="9">
    <source>
        <dbReference type="EMBL" id="CAB4721042.1"/>
    </source>
</evidence>
<gene>
    <name evidence="9" type="ORF">UFOPK2656_01339</name>
    <name evidence="10" type="ORF">UFOPK3099_01470</name>
    <name evidence="11" type="ORF">UFOPK3267_02133</name>
    <name evidence="12" type="ORF">UFOPK3651_00910</name>
    <name evidence="13" type="ORF">UFOPK3931_03068</name>
    <name evidence="8" type="ORF">UFOPK4189_00915</name>
</gene>
<sequence length="219" mass="24012">MRVLVVDDEVRLASAIQRGLQAEGFTVDLAHTGTDGLWAATEHKYDAVVLDIMLPGLNGYRVCAELRTRGIDTPILMLTAKDGEFDEAEALDTGADDFLSKPFSYVVLVARLRALVRRARGRATSDLVAGNITLQLGARRCLLAGEQVSLTAREFAVLEYLAEHAGDVVAKRDILDNVWDEDFDGPDNVIEVHVHALRRKLGADAIETVRGAGYRLVDR</sequence>